<dbReference type="InterPro" id="IPR001878">
    <property type="entry name" value="Znf_CCHC"/>
</dbReference>
<keyword evidence="1" id="KW-0863">Zinc-finger</keyword>
<feature type="compositionally biased region" description="Low complexity" evidence="2">
    <location>
        <begin position="315"/>
        <end position="328"/>
    </location>
</feature>
<dbReference type="GO" id="GO:0016301">
    <property type="term" value="F:kinase activity"/>
    <property type="evidence" value="ECO:0007669"/>
    <property type="project" value="UniProtKB-KW"/>
</dbReference>
<dbReference type="GeneID" id="115625699"/>
<dbReference type="OrthoDB" id="6361509at2759"/>
<feature type="region of interest" description="Disordered" evidence="2">
    <location>
        <begin position="470"/>
        <end position="548"/>
    </location>
</feature>
<sequence length="843" mass="92731">MICKNDVLLWFKKLESYQRIDTMCSLLDYCLPFELRFLGTCLEELGRRDSLDLRAMELRANNPQELAADMLTCQKGEPSDKKIRRKMALYLALIRACNCTCVNEIFRTLECWGTQDFTCMNDRETLLELLLVYRMAASHPVFSFHQHMKCTDIMAKIRENKLVSDDLPPQQMDHQQQHHQQQQQQMQQQQQIQQQQQHQQHPQSQQELLLQQQHALHQMQAQPPAPQQQQQPHLQMLQVLPQATIPMIFQQNIPKLLPGSDGTLSVEGPHMLQSNITIPGDTNAMLGHHLQWSLRQMPPMEHQVAPQPPQPPQASSPMLSQQSSPSSSRTTSPNRGSGQLQQQQQQSLQQHRNMHQRLTGGGKNVRRPSTETTPPPMSGADVIMSTQHVKHMDESQEGVGNNPGNPGNMSLRSIIRNGYQHPGQRMKSGGYMTQYQQQHHQQQQQQHQQQTGSYVNSSIAYNMQNMGLNEDVHNMNSNKSATTTGSEPGSSNGSCGDLSPPETPTPLLSQGMVPSVPLPMAAYQPQQPPPLKHHLSYKHQQQQQQQQLNLQLSLNGRNGIEKSYQKIYTTNTASVVSDAQSNSSGNAQQTLLISPSPTSTPTTPLLLQQQPPPRAPYSTYTFHAAPTSRGPPPSPQTLMQAAPHTAQPQTFPFPVLTPHNGELIYHQGFHASLPYPYLSVPAAPPSAPVPVPGPGPAPTVTATQLRQSAVSNNAAVQTQTQPPPTPQTQPQATTLGVCPVTGVATASQKTISCYNCGSLTHLGRDCQEASMEDVTRSATYKLDYSVSATTNSTATNTNSSAGSGSEEQLKDNMLANVTITTPTPTVAPVASGAAVATVVSSGK</sequence>
<evidence type="ECO:0000313" key="5">
    <source>
        <dbReference type="RefSeq" id="XP_030376700.1"/>
    </source>
</evidence>
<keyword evidence="5" id="KW-0808">Transferase</keyword>
<dbReference type="Proteomes" id="UP000504634">
    <property type="component" value="Unplaced"/>
</dbReference>
<dbReference type="GO" id="GO:0008270">
    <property type="term" value="F:zinc ion binding"/>
    <property type="evidence" value="ECO:0007669"/>
    <property type="project" value="UniProtKB-KW"/>
</dbReference>
<feature type="region of interest" description="Disordered" evidence="2">
    <location>
        <begin position="300"/>
        <end position="453"/>
    </location>
</feature>
<dbReference type="Pfam" id="PF26034">
    <property type="entry name" value="PHAT_SMAUG"/>
    <property type="match status" value="1"/>
</dbReference>
<keyword evidence="5" id="KW-0418">Kinase</keyword>
<dbReference type="RefSeq" id="XP_030376700.1">
    <property type="nucleotide sequence ID" value="XM_030520840.1"/>
</dbReference>
<protein>
    <submittedName>
        <fullName evidence="5">Probable serine/threonine-protein kinase yakA</fullName>
    </submittedName>
</protein>
<feature type="compositionally biased region" description="Polar residues" evidence="2">
    <location>
        <begin position="578"/>
        <end position="588"/>
    </location>
</feature>
<feature type="compositionally biased region" description="Low complexity" evidence="2">
    <location>
        <begin position="167"/>
        <end position="207"/>
    </location>
</feature>
<feature type="compositionally biased region" description="Low complexity" evidence="2">
    <location>
        <begin position="434"/>
        <end position="450"/>
    </location>
</feature>
<feature type="domain" description="CCHC-type" evidence="3">
    <location>
        <begin position="753"/>
        <end position="768"/>
    </location>
</feature>
<accession>A0A6J2TMG4</accession>
<evidence type="ECO:0000256" key="2">
    <source>
        <dbReference type="SAM" id="MobiDB-lite"/>
    </source>
</evidence>
<feature type="region of interest" description="Disordered" evidence="2">
    <location>
        <begin position="578"/>
        <end position="645"/>
    </location>
</feature>
<dbReference type="AlphaFoldDB" id="A0A6J2TMG4"/>
<dbReference type="PANTHER" id="PTHR16195:SF16">
    <property type="entry name" value="ZINC FINGER CCHC DOMAIN-CONTAINING PROTEIN 14"/>
    <property type="match status" value="1"/>
</dbReference>
<dbReference type="GO" id="GO:0003676">
    <property type="term" value="F:nucleic acid binding"/>
    <property type="evidence" value="ECO:0007669"/>
    <property type="project" value="InterPro"/>
</dbReference>
<feature type="compositionally biased region" description="Low complexity" evidence="2">
    <location>
        <begin position="398"/>
        <end position="408"/>
    </location>
</feature>
<dbReference type="Pfam" id="PF25479">
    <property type="entry name" value="Vts1"/>
    <property type="match status" value="1"/>
</dbReference>
<evidence type="ECO:0000259" key="3">
    <source>
        <dbReference type="PROSITE" id="PS50158"/>
    </source>
</evidence>
<feature type="compositionally biased region" description="Polar residues" evidence="2">
    <location>
        <begin position="474"/>
        <end position="494"/>
    </location>
</feature>
<dbReference type="InterPro" id="IPR058599">
    <property type="entry name" value="PHAT_Smg/ZCCHC2-like"/>
</dbReference>
<proteinExistence type="predicted"/>
<reference evidence="5" key="1">
    <citation type="submission" date="2025-08" db="UniProtKB">
        <authorList>
            <consortium name="RefSeq"/>
        </authorList>
    </citation>
    <scope>IDENTIFICATION</scope>
    <source>
        <strain evidence="5">11010-0011.00</strain>
        <tissue evidence="5">Whole body</tissue>
    </source>
</reference>
<gene>
    <name evidence="5" type="primary">LOC115625699</name>
</gene>
<evidence type="ECO:0000313" key="4">
    <source>
        <dbReference type="Proteomes" id="UP000504634"/>
    </source>
</evidence>
<keyword evidence="1" id="KW-0862">Zinc</keyword>
<dbReference type="Gene3D" id="4.10.60.10">
    <property type="entry name" value="Zinc finger, CCHC-type"/>
    <property type="match status" value="1"/>
</dbReference>
<evidence type="ECO:0000256" key="1">
    <source>
        <dbReference type="PROSITE-ProRule" id="PRU00047"/>
    </source>
</evidence>
<keyword evidence="1" id="KW-0479">Metal-binding</keyword>
<dbReference type="InterPro" id="IPR057327">
    <property type="entry name" value="Vts1_dom"/>
</dbReference>
<feature type="compositionally biased region" description="Low complexity" evidence="2">
    <location>
        <begin position="336"/>
        <end position="350"/>
    </location>
</feature>
<organism evidence="4 5">
    <name type="scientific">Drosophila lebanonensis</name>
    <name type="common">Fruit fly</name>
    <name type="synonym">Scaptodrosophila lebanonensis</name>
    <dbReference type="NCBI Taxonomy" id="7225"/>
    <lineage>
        <taxon>Eukaryota</taxon>
        <taxon>Metazoa</taxon>
        <taxon>Ecdysozoa</taxon>
        <taxon>Arthropoda</taxon>
        <taxon>Hexapoda</taxon>
        <taxon>Insecta</taxon>
        <taxon>Pterygota</taxon>
        <taxon>Neoptera</taxon>
        <taxon>Endopterygota</taxon>
        <taxon>Diptera</taxon>
        <taxon>Brachycera</taxon>
        <taxon>Muscomorpha</taxon>
        <taxon>Ephydroidea</taxon>
        <taxon>Drosophilidae</taxon>
        <taxon>Scaptodrosophila</taxon>
    </lineage>
</organism>
<feature type="region of interest" description="Disordered" evidence="2">
    <location>
        <begin position="166"/>
        <end position="207"/>
    </location>
</feature>
<keyword evidence="4" id="KW-1185">Reference proteome</keyword>
<dbReference type="InterPro" id="IPR042344">
    <property type="entry name" value="ZCCHC14"/>
</dbReference>
<dbReference type="PANTHER" id="PTHR16195">
    <property type="entry name" value="ZINC FINGER CCHC DOMAIN CONTAINING PROTEIN"/>
    <property type="match status" value="1"/>
</dbReference>
<dbReference type="PROSITE" id="PS50158">
    <property type="entry name" value="ZF_CCHC"/>
    <property type="match status" value="1"/>
</dbReference>
<feature type="compositionally biased region" description="Low complexity" evidence="2">
    <location>
        <begin position="589"/>
        <end position="609"/>
    </location>
</feature>
<name>A0A6J2TMG4_DROLE</name>